<gene>
    <name evidence="1" type="ORF">PGLA1383_LOCUS51710</name>
</gene>
<sequence>MLSSQLQDVASWAGKGNVDALQRQFPQAAEPGVPRAANPEVDKARELTRMRIEALRAQLRREDSGSPTYEAELEVCRAFISLGQLERSEGRDQVAKEAMLQGLEHLASAREQATASHDESALWRCQTVLAQALAEIGLSRFSEAKATLHEALGAAAEALGGGDFVAAEQLAQEIVDAVHNAHEQTDDRKGLEVFTGELQALLRALRLHAAVTPDPIERVPVITAADRPPVSDGRPSVTARLLERVVLICIATGRDKDMEIVRKVFQEFRIARESPSLLRLLAMLQSSGHLLES</sequence>
<dbReference type="EMBL" id="CAJNNV010031434">
    <property type="protein sequence ID" value="CAE8636209.1"/>
    <property type="molecule type" value="Genomic_DNA"/>
</dbReference>
<protein>
    <submittedName>
        <fullName evidence="1">Uncharacterized protein</fullName>
    </submittedName>
</protein>
<dbReference type="OrthoDB" id="10577017at2759"/>
<keyword evidence="2" id="KW-1185">Reference proteome</keyword>
<accession>A0A813HFE4</accession>
<name>A0A813HFE4_POLGL</name>
<evidence type="ECO:0000313" key="1">
    <source>
        <dbReference type="EMBL" id="CAE8636209.1"/>
    </source>
</evidence>
<dbReference type="AlphaFoldDB" id="A0A813HFE4"/>
<organism evidence="1 2">
    <name type="scientific">Polarella glacialis</name>
    <name type="common">Dinoflagellate</name>
    <dbReference type="NCBI Taxonomy" id="89957"/>
    <lineage>
        <taxon>Eukaryota</taxon>
        <taxon>Sar</taxon>
        <taxon>Alveolata</taxon>
        <taxon>Dinophyceae</taxon>
        <taxon>Suessiales</taxon>
        <taxon>Suessiaceae</taxon>
        <taxon>Polarella</taxon>
    </lineage>
</organism>
<evidence type="ECO:0000313" key="2">
    <source>
        <dbReference type="Proteomes" id="UP000654075"/>
    </source>
</evidence>
<comment type="caution">
    <text evidence="1">The sequence shown here is derived from an EMBL/GenBank/DDBJ whole genome shotgun (WGS) entry which is preliminary data.</text>
</comment>
<dbReference type="Proteomes" id="UP000654075">
    <property type="component" value="Unassembled WGS sequence"/>
</dbReference>
<proteinExistence type="predicted"/>
<reference evidence="1" key="1">
    <citation type="submission" date="2021-02" db="EMBL/GenBank/DDBJ databases">
        <authorList>
            <person name="Dougan E. K."/>
            <person name="Rhodes N."/>
            <person name="Thang M."/>
            <person name="Chan C."/>
        </authorList>
    </citation>
    <scope>NUCLEOTIDE SEQUENCE</scope>
</reference>